<evidence type="ECO:0000313" key="1">
    <source>
        <dbReference type="EMBL" id="GAU97399.1"/>
    </source>
</evidence>
<dbReference type="EMBL" id="BDGG01000004">
    <property type="protein sequence ID" value="GAU97399.1"/>
    <property type="molecule type" value="Genomic_DNA"/>
</dbReference>
<comment type="caution">
    <text evidence="1">The sequence shown here is derived from an EMBL/GenBank/DDBJ whole genome shotgun (WGS) entry which is preliminary data.</text>
</comment>
<keyword evidence="2" id="KW-1185">Reference proteome</keyword>
<name>A0A1D1V6U1_RAMVA</name>
<protein>
    <submittedName>
        <fullName evidence="1">Uncharacterized protein</fullName>
    </submittedName>
</protein>
<accession>A0A1D1V6U1</accession>
<dbReference type="Proteomes" id="UP000186922">
    <property type="component" value="Unassembled WGS sequence"/>
</dbReference>
<reference evidence="1 2" key="1">
    <citation type="journal article" date="2016" name="Nat. Commun.">
        <title>Extremotolerant tardigrade genome and improved radiotolerance of human cultured cells by tardigrade-unique protein.</title>
        <authorList>
            <person name="Hashimoto T."/>
            <person name="Horikawa D.D."/>
            <person name="Saito Y."/>
            <person name="Kuwahara H."/>
            <person name="Kozuka-Hata H."/>
            <person name="Shin-I T."/>
            <person name="Minakuchi Y."/>
            <person name="Ohishi K."/>
            <person name="Motoyama A."/>
            <person name="Aizu T."/>
            <person name="Enomoto A."/>
            <person name="Kondo K."/>
            <person name="Tanaka S."/>
            <person name="Hara Y."/>
            <person name="Koshikawa S."/>
            <person name="Sagara H."/>
            <person name="Miura T."/>
            <person name="Yokobori S."/>
            <person name="Miyagawa K."/>
            <person name="Suzuki Y."/>
            <person name="Kubo T."/>
            <person name="Oyama M."/>
            <person name="Kohara Y."/>
            <person name="Fujiyama A."/>
            <person name="Arakawa K."/>
            <person name="Katayama T."/>
            <person name="Toyoda A."/>
            <person name="Kunieda T."/>
        </authorList>
    </citation>
    <scope>NUCLEOTIDE SEQUENCE [LARGE SCALE GENOMIC DNA]</scope>
    <source>
        <strain evidence="1 2">YOKOZUNA-1</strain>
    </source>
</reference>
<gene>
    <name evidence="1" type="primary">RvY_08706-1</name>
    <name evidence="1" type="synonym">RvY_08706.1</name>
    <name evidence="1" type="ORF">RvY_08706</name>
</gene>
<organism evidence="1 2">
    <name type="scientific">Ramazzottius varieornatus</name>
    <name type="common">Water bear</name>
    <name type="synonym">Tardigrade</name>
    <dbReference type="NCBI Taxonomy" id="947166"/>
    <lineage>
        <taxon>Eukaryota</taxon>
        <taxon>Metazoa</taxon>
        <taxon>Ecdysozoa</taxon>
        <taxon>Tardigrada</taxon>
        <taxon>Eutardigrada</taxon>
        <taxon>Parachela</taxon>
        <taxon>Hypsibioidea</taxon>
        <taxon>Ramazzottiidae</taxon>
        <taxon>Ramazzottius</taxon>
    </lineage>
</organism>
<sequence length="168" mass="18941">MAGRKDVQLLENQVAVISSLIPDMAFHFSRSHTVQIMIRLIPPILLKQNGTLQTVLTVPYKVLMSVEIPKISRPSGMLSNVVRAHASASCRVSLFSSASLWPTFVQRSRYRYFWFPTLAEGRQSNLDLQGNFGMQNLAIRIDIKSRENSRNMIQGCEWTMATAANGDR</sequence>
<proteinExistence type="predicted"/>
<dbReference type="AlphaFoldDB" id="A0A1D1V6U1"/>
<evidence type="ECO:0000313" key="2">
    <source>
        <dbReference type="Proteomes" id="UP000186922"/>
    </source>
</evidence>